<dbReference type="SUPFAM" id="SSF53850">
    <property type="entry name" value="Periplasmic binding protein-like II"/>
    <property type="match status" value="1"/>
</dbReference>
<dbReference type="Gene3D" id="3.40.190.290">
    <property type="match status" value="1"/>
</dbReference>
<evidence type="ECO:0000256" key="1">
    <source>
        <dbReference type="ARBA" id="ARBA00009437"/>
    </source>
</evidence>
<reference evidence="7 8" key="1">
    <citation type="submission" date="2021-02" db="EMBL/GenBank/DDBJ databases">
        <title>De Novo genome assembly of isolated myxobacteria.</title>
        <authorList>
            <person name="Stevens D.C."/>
        </authorList>
    </citation>
    <scope>NUCLEOTIDE SEQUENCE [LARGE SCALE GENOMIC DNA]</scope>
    <source>
        <strain evidence="7 8">SCHIC003</strain>
    </source>
</reference>
<dbReference type="Pfam" id="PF03466">
    <property type="entry name" value="LysR_substrate"/>
    <property type="match status" value="1"/>
</dbReference>
<evidence type="ECO:0000256" key="2">
    <source>
        <dbReference type="ARBA" id="ARBA00023015"/>
    </source>
</evidence>
<dbReference type="CDD" id="cd05466">
    <property type="entry name" value="PBP2_LTTR_substrate"/>
    <property type="match status" value="1"/>
</dbReference>
<dbReference type="PROSITE" id="PS50931">
    <property type="entry name" value="HTH_LYSR"/>
    <property type="match status" value="1"/>
</dbReference>
<organism evidence="7 8">
    <name type="scientific">Myxococcus landrumensis</name>
    <dbReference type="NCBI Taxonomy" id="2813577"/>
    <lineage>
        <taxon>Bacteria</taxon>
        <taxon>Pseudomonadati</taxon>
        <taxon>Myxococcota</taxon>
        <taxon>Myxococcia</taxon>
        <taxon>Myxococcales</taxon>
        <taxon>Cystobacterineae</taxon>
        <taxon>Myxococcaceae</taxon>
        <taxon>Myxococcus</taxon>
    </lineage>
</organism>
<proteinExistence type="inferred from homology"/>
<dbReference type="PRINTS" id="PR00039">
    <property type="entry name" value="HTHLYSR"/>
</dbReference>
<dbReference type="PANTHER" id="PTHR30126">
    <property type="entry name" value="HTH-TYPE TRANSCRIPTIONAL REGULATOR"/>
    <property type="match status" value="1"/>
</dbReference>
<dbReference type="PANTHER" id="PTHR30126:SF25">
    <property type="entry name" value="HTH-TYPE TRANSCRIPTIONAL REGULATOR METR"/>
    <property type="match status" value="1"/>
</dbReference>
<dbReference type="Proteomes" id="UP000663090">
    <property type="component" value="Chromosome"/>
</dbReference>
<comment type="similarity">
    <text evidence="1">Belongs to the LysR transcriptional regulatory family.</text>
</comment>
<feature type="compositionally biased region" description="Basic and acidic residues" evidence="5">
    <location>
        <begin position="306"/>
        <end position="326"/>
    </location>
</feature>
<protein>
    <submittedName>
        <fullName evidence="7">LysR family transcriptional regulator</fullName>
    </submittedName>
</protein>
<evidence type="ECO:0000313" key="7">
    <source>
        <dbReference type="EMBL" id="QSQ13823.1"/>
    </source>
</evidence>
<dbReference type="InterPro" id="IPR036388">
    <property type="entry name" value="WH-like_DNA-bd_sf"/>
</dbReference>
<evidence type="ECO:0000256" key="5">
    <source>
        <dbReference type="SAM" id="MobiDB-lite"/>
    </source>
</evidence>
<keyword evidence="3" id="KW-0238">DNA-binding</keyword>
<dbReference type="InterPro" id="IPR005119">
    <property type="entry name" value="LysR_subst-bd"/>
</dbReference>
<evidence type="ECO:0000256" key="3">
    <source>
        <dbReference type="ARBA" id="ARBA00023125"/>
    </source>
</evidence>
<evidence type="ECO:0000256" key="4">
    <source>
        <dbReference type="ARBA" id="ARBA00023163"/>
    </source>
</evidence>
<name>A0ABX7NBY2_9BACT</name>
<accession>A0ABX7NBY2</accession>
<evidence type="ECO:0000313" key="8">
    <source>
        <dbReference type="Proteomes" id="UP000663090"/>
    </source>
</evidence>
<dbReference type="InterPro" id="IPR000847">
    <property type="entry name" value="LysR_HTH_N"/>
</dbReference>
<dbReference type="Gene3D" id="1.10.10.10">
    <property type="entry name" value="Winged helix-like DNA-binding domain superfamily/Winged helix DNA-binding domain"/>
    <property type="match status" value="1"/>
</dbReference>
<keyword evidence="4" id="KW-0804">Transcription</keyword>
<dbReference type="SUPFAM" id="SSF46785">
    <property type="entry name" value="Winged helix' DNA-binding domain"/>
    <property type="match status" value="1"/>
</dbReference>
<dbReference type="InterPro" id="IPR036390">
    <property type="entry name" value="WH_DNA-bd_sf"/>
</dbReference>
<feature type="domain" description="HTH lysR-type" evidence="6">
    <location>
        <begin position="6"/>
        <end position="63"/>
    </location>
</feature>
<sequence length="326" mass="35708">MPNPLVEIRHLLLLSALEEVGSLNAAARKLHLSASALSQQLRELEDRLGGPLFHRQWRRLVLTSAGRRLTDAAHSVLGELSRAEVEARELLRGASGTLRVSTVCLQSYRWLPDLLRNFSQDWPGMEVTVVTEASEAPVEWLLARKLDVALVAGVVRPGPRIRMTPLFRDELVAVVGREHPWATARRKVVEVRALGEEHVWTDPGALRTTAPLGRALAAAGNVTPRKVTLIPMTGGLPLEMARAHLGITVLPRWAVSPQLEGGALHAVRVGPKGLWLDWAVATRAGEAEPPLQAFVDALRAHHPGPRRQEGGRGVKHRDIAETSGRR</sequence>
<feature type="region of interest" description="Disordered" evidence="5">
    <location>
        <begin position="302"/>
        <end position="326"/>
    </location>
</feature>
<keyword evidence="2" id="KW-0805">Transcription regulation</keyword>
<evidence type="ECO:0000259" key="6">
    <source>
        <dbReference type="PROSITE" id="PS50931"/>
    </source>
</evidence>
<dbReference type="RefSeq" id="WP_206715626.1">
    <property type="nucleotide sequence ID" value="NZ_CP071091.1"/>
</dbReference>
<dbReference type="Pfam" id="PF00126">
    <property type="entry name" value="HTH_1"/>
    <property type="match status" value="1"/>
</dbReference>
<gene>
    <name evidence="7" type="ORF">JY572_36775</name>
</gene>
<dbReference type="EMBL" id="CP071091">
    <property type="protein sequence ID" value="QSQ13823.1"/>
    <property type="molecule type" value="Genomic_DNA"/>
</dbReference>
<keyword evidence="8" id="KW-1185">Reference proteome</keyword>